<name>A0A6J5QFD1_9CAUD</name>
<proteinExistence type="predicted"/>
<evidence type="ECO:0000259" key="1">
    <source>
        <dbReference type="Pfam" id="PF06714"/>
    </source>
</evidence>
<evidence type="ECO:0000313" key="2">
    <source>
        <dbReference type="EMBL" id="CAB4181086.1"/>
    </source>
</evidence>
<feature type="domain" description="Protein Gp5 N-terminal OB-fold" evidence="1">
    <location>
        <begin position="37"/>
        <end position="106"/>
    </location>
</feature>
<sequence length="544" mass="57434">MTEASLGSSFSWWIAKVVNVKDPDQSGRVQVRIFGKHDDEKNIPDKDLPWAMPLQPVTSPAIGKLGTAPLGLVKDSKVMGFWADSDQQYPIIMGSFGKAGDPKPGSSSDGAETIDIKTGSIPSAAVNQSDPVEYNAFSKLYPDRIDINKINNQGADPTVGKFTISTGIVNKKEVDTKLKEPTKPTTASVDKTSKTDVMDLVKQVDPEKKSRALPNAIDGFNSVRNIINLTSAVGLTKMLAGSLEKSLGGIAALIGAGAALGIMGKVLESGTLDNISKDALKLAMVGIALSAAANQGKVPQQRNTYVVPKVNPLIGIPILALISATIPPTHVQQYHELDREPYPGYIQYKDVQTGTILYRKRRNDEYHFPNAQDHIQYNTSTILQVAIGAAVVGKVADALLGKGNAIADISKAITGGLGNITNMGIASILGQGMNPLNMVSMAGKLIPNIAGNVQSMVNGNLPKSALNVSKVGPAMSDFTKNQALLAQKKAGMKTALKPDIDSQLAAAQKKLADSQNAKNVTGTSEIINGQKVTYTATGATVSKV</sequence>
<reference evidence="2" key="1">
    <citation type="submission" date="2020-05" db="EMBL/GenBank/DDBJ databases">
        <authorList>
            <person name="Chiriac C."/>
            <person name="Salcher M."/>
            <person name="Ghai R."/>
            <person name="Kavagutti S V."/>
        </authorList>
    </citation>
    <scope>NUCLEOTIDE SEQUENCE</scope>
</reference>
<dbReference type="Pfam" id="PF06714">
    <property type="entry name" value="Gp5_OB"/>
    <property type="match status" value="1"/>
</dbReference>
<dbReference type="InterPro" id="IPR009590">
    <property type="entry name" value="Gp5_OB_N"/>
</dbReference>
<accession>A0A6J5QFD1</accession>
<protein>
    <submittedName>
        <fullName evidence="2">Protein Gp5, N-terminal OB-fold domain containing protein</fullName>
    </submittedName>
</protein>
<dbReference type="EMBL" id="LR797022">
    <property type="protein sequence ID" value="CAB4181086.1"/>
    <property type="molecule type" value="Genomic_DNA"/>
</dbReference>
<gene>
    <name evidence="2" type="ORF">UFOVP1071_10</name>
</gene>
<dbReference type="SUPFAM" id="SSF69255">
    <property type="entry name" value="gp5 N-terminal domain-like"/>
    <property type="match status" value="1"/>
</dbReference>
<organism evidence="2">
    <name type="scientific">uncultured Caudovirales phage</name>
    <dbReference type="NCBI Taxonomy" id="2100421"/>
    <lineage>
        <taxon>Viruses</taxon>
        <taxon>Duplodnaviria</taxon>
        <taxon>Heunggongvirae</taxon>
        <taxon>Uroviricota</taxon>
        <taxon>Caudoviricetes</taxon>
        <taxon>Peduoviridae</taxon>
        <taxon>Maltschvirus</taxon>
        <taxon>Maltschvirus maltsch</taxon>
    </lineage>
</organism>
<dbReference type="Gene3D" id="2.40.50.260">
    <property type="entry name" value="Nucleic acid-binding protein domain"/>
    <property type="match status" value="1"/>
</dbReference>